<comment type="caution">
    <text evidence="3">The sequence shown here is derived from an EMBL/GenBank/DDBJ whole genome shotgun (WGS) entry which is preliminary data.</text>
</comment>
<keyword evidence="4" id="KW-1185">Reference proteome</keyword>
<dbReference type="InterPro" id="IPR000210">
    <property type="entry name" value="BTB/POZ_dom"/>
</dbReference>
<dbReference type="CDD" id="cd18186">
    <property type="entry name" value="BTB_POZ_ZBTB_KLHL-like"/>
    <property type="match status" value="1"/>
</dbReference>
<dbReference type="SMART" id="SM00225">
    <property type="entry name" value="BTB"/>
    <property type="match status" value="1"/>
</dbReference>
<feature type="region of interest" description="Disordered" evidence="1">
    <location>
        <begin position="1"/>
        <end position="31"/>
    </location>
</feature>
<dbReference type="EMBL" id="JAKEKT020000033">
    <property type="protein sequence ID" value="KAL1642392.1"/>
    <property type="molecule type" value="Genomic_DNA"/>
</dbReference>
<evidence type="ECO:0000313" key="3">
    <source>
        <dbReference type="EMBL" id="KAL1642392.1"/>
    </source>
</evidence>
<evidence type="ECO:0000259" key="2">
    <source>
        <dbReference type="PROSITE" id="PS50097"/>
    </source>
</evidence>
<dbReference type="PANTHER" id="PTHR47843">
    <property type="entry name" value="BTB DOMAIN-CONTAINING PROTEIN-RELATED"/>
    <property type="match status" value="1"/>
</dbReference>
<dbReference type="Pfam" id="PF00651">
    <property type="entry name" value="BTB"/>
    <property type="match status" value="1"/>
</dbReference>
<protein>
    <recommendedName>
        <fullName evidence="2">BTB domain-containing protein</fullName>
    </recommendedName>
</protein>
<dbReference type="PANTHER" id="PTHR47843:SF2">
    <property type="entry name" value="BTB DOMAIN-CONTAINING PROTEIN"/>
    <property type="match status" value="1"/>
</dbReference>
<sequence length="367" mass="40662">MGPDPDKDASLALRPATSSNGPIKFEPPATRTGAPPTACFLGQIVTIEVGTAPAVKFFVHEALLCYYSAFFHNALNGRFKEAESKVISLPEDDPIEFAMAVHWLYSGEVDGKYYGSFETDTGQPTPDAEPADEESSGGSTDDGGDNDIKDTADKENNEFHGDGGWPADDDTDVRIFNLTSLWILGDKLQMPALQNAATKTLLSLATSMRYYPITAAQVFPSRELFKYIYEETLPTAPLRTLIVDMALVITRCEASICALVDDMAGVPEVAQDLAKRLAHFWLKGGAKPPDPYSWLRSSWQRYRVGGYEVVENDLFEGNWDGEYHPVPCVEPEDCNRGEWDKRCARCERVLQAVRAYDHPWVSPVSFD</sequence>
<dbReference type="Proteomes" id="UP001521184">
    <property type="component" value="Unassembled WGS sequence"/>
</dbReference>
<dbReference type="Gene3D" id="3.30.710.10">
    <property type="entry name" value="Potassium Channel Kv1.1, Chain A"/>
    <property type="match status" value="1"/>
</dbReference>
<dbReference type="InterPro" id="IPR011333">
    <property type="entry name" value="SKP1/BTB/POZ_sf"/>
</dbReference>
<feature type="compositionally biased region" description="Basic and acidic residues" evidence="1">
    <location>
        <begin position="146"/>
        <end position="161"/>
    </location>
</feature>
<feature type="region of interest" description="Disordered" evidence="1">
    <location>
        <begin position="115"/>
        <end position="166"/>
    </location>
</feature>
<reference evidence="3 4" key="1">
    <citation type="journal article" date="2023" name="Plant Dis.">
        <title>First Report of Diplodia intermedia Causing Canker and Dieback Diseases on Apple Trees in Canada.</title>
        <authorList>
            <person name="Ellouze W."/>
            <person name="Ilyukhin E."/>
            <person name="Sulman M."/>
            <person name="Ali S."/>
        </authorList>
    </citation>
    <scope>NUCLEOTIDE SEQUENCE [LARGE SCALE GENOMIC DNA]</scope>
    <source>
        <strain evidence="3 4">M45-28</strain>
    </source>
</reference>
<accession>A0ABR3TQR0</accession>
<name>A0ABR3TQR0_9PEZI</name>
<gene>
    <name evidence="3" type="ORF">SLS58_005466</name>
</gene>
<proteinExistence type="predicted"/>
<evidence type="ECO:0000313" key="4">
    <source>
        <dbReference type="Proteomes" id="UP001521184"/>
    </source>
</evidence>
<dbReference type="PROSITE" id="PS50097">
    <property type="entry name" value="BTB"/>
    <property type="match status" value="1"/>
</dbReference>
<evidence type="ECO:0000256" key="1">
    <source>
        <dbReference type="SAM" id="MobiDB-lite"/>
    </source>
</evidence>
<dbReference type="SUPFAM" id="SSF54695">
    <property type="entry name" value="POZ domain"/>
    <property type="match status" value="1"/>
</dbReference>
<feature type="domain" description="BTB" evidence="2">
    <location>
        <begin position="43"/>
        <end position="113"/>
    </location>
</feature>
<organism evidence="3 4">
    <name type="scientific">Diplodia intermedia</name>
    <dbReference type="NCBI Taxonomy" id="856260"/>
    <lineage>
        <taxon>Eukaryota</taxon>
        <taxon>Fungi</taxon>
        <taxon>Dikarya</taxon>
        <taxon>Ascomycota</taxon>
        <taxon>Pezizomycotina</taxon>
        <taxon>Dothideomycetes</taxon>
        <taxon>Dothideomycetes incertae sedis</taxon>
        <taxon>Botryosphaeriales</taxon>
        <taxon>Botryosphaeriaceae</taxon>
        <taxon>Diplodia</taxon>
    </lineage>
</organism>